<dbReference type="PANTHER" id="PTHR45655:SF13">
    <property type="entry name" value="SOLUBLE GUANYLATE CYCLASE GCY-32-RELATED"/>
    <property type="match status" value="1"/>
</dbReference>
<dbReference type="InterPro" id="IPR011110">
    <property type="entry name" value="Reg_prop"/>
</dbReference>
<evidence type="ECO:0000313" key="4">
    <source>
        <dbReference type="Proteomes" id="UP000595917"/>
    </source>
</evidence>
<organism evidence="3 4">
    <name type="scientific">Breznakiella homolactica</name>
    <dbReference type="NCBI Taxonomy" id="2798577"/>
    <lineage>
        <taxon>Bacteria</taxon>
        <taxon>Pseudomonadati</taxon>
        <taxon>Spirochaetota</taxon>
        <taxon>Spirochaetia</taxon>
        <taxon>Spirochaetales</taxon>
        <taxon>Breznakiellaceae</taxon>
        <taxon>Breznakiella</taxon>
    </lineage>
</organism>
<dbReference type="PANTHER" id="PTHR45655">
    <property type="entry name" value="GUANYLATE CYCLASE SOLUBLE SUBUNIT BETA-2"/>
    <property type="match status" value="1"/>
</dbReference>
<dbReference type="SMART" id="SM00044">
    <property type="entry name" value="CYCc"/>
    <property type="match status" value="1"/>
</dbReference>
<keyword evidence="1" id="KW-0812">Transmembrane</keyword>
<dbReference type="Gene3D" id="2.130.10.10">
    <property type="entry name" value="YVTN repeat-like/Quinoprotein amine dehydrogenase"/>
    <property type="match status" value="2"/>
</dbReference>
<evidence type="ECO:0000256" key="1">
    <source>
        <dbReference type="SAM" id="Phobius"/>
    </source>
</evidence>
<feature type="transmembrane region" description="Helical" evidence="1">
    <location>
        <begin position="728"/>
        <end position="745"/>
    </location>
</feature>
<accession>A0A7T8BAE2</accession>
<keyword evidence="4" id="KW-1185">Reference proteome</keyword>
<dbReference type="SUPFAM" id="SSF63829">
    <property type="entry name" value="Calcium-dependent phosphotriesterase"/>
    <property type="match status" value="3"/>
</dbReference>
<dbReference type="Gene3D" id="3.30.70.1230">
    <property type="entry name" value="Nucleotide cyclase"/>
    <property type="match status" value="1"/>
</dbReference>
<dbReference type="CDD" id="cd07302">
    <property type="entry name" value="CHD"/>
    <property type="match status" value="1"/>
</dbReference>
<dbReference type="AlphaFoldDB" id="A0A7T8BAE2"/>
<dbReference type="InterPro" id="IPR015943">
    <property type="entry name" value="WD40/YVTN_repeat-like_dom_sf"/>
</dbReference>
<dbReference type="GO" id="GO:0035556">
    <property type="term" value="P:intracellular signal transduction"/>
    <property type="evidence" value="ECO:0007669"/>
    <property type="project" value="InterPro"/>
</dbReference>
<evidence type="ECO:0000313" key="3">
    <source>
        <dbReference type="EMBL" id="QQO09276.1"/>
    </source>
</evidence>
<feature type="domain" description="Guanylate cyclase" evidence="2">
    <location>
        <begin position="808"/>
        <end position="935"/>
    </location>
</feature>
<dbReference type="InterPro" id="IPR001054">
    <property type="entry name" value="A/G_cyclase"/>
</dbReference>
<sequence>MITLWTGRDGLPSDTVLDIVQDSDGYIWLASYEGLARFDGNSFTLLNENEGGFAGKSARVLELGPDGKLWIGTNTAGLYSYQKGTFTAYGADEGIGDLSIRAIAFDSAGGVWAGTAQGVFVMEEGVFKSALASGEQPFGIANFLLPRNDGSMIVGSNTAGLWILKDGRASPYLDDPAVREYSYASAYEDSGGTLWFGGSAGRIVSVSPGGSIKTLVLPFLAGSGINDYYESSDGTLWIATDRGILSVRDGAVADTYSEEQGLPSNMVSSLWHDREGNLWAGTERGGLVKFSPGKFGNISRRDGLISESVNAIAEDRYGSLWVATDDGISFFPSADDPYTADRSRKSSVDGLVGRLRGVRVRQIRAEQDGSLWFATYSEDALLSFPADGTVQTVTAAQGLPINRVRFSYRQDNRNLWVGTTAGPVLFRGESAAAFTETSGLSNLFILCAMEDRDGNVWLGTDGGGVSVFDGREFRSLTTQDGLPGNVVFRIFRDTGDRLWLCTADGLGLYADGVFYRADNAAGLGGESVFEVFQDAGGMLWIITSKKIVMVSADVLASAAAAGTAAEHRVFDRLDGLSGQLSANAWSFVSPQGIVYLPTLRGVSSYDPHSVSVNSLPPPVIIERMVADRDSMDVHGGGSIRLGPEIRRVTFYYTALSFVVPQRVRFLYKLEGYDREWVEAGTVREISYTNLPPGQYRFRIRAVNNDGVVNEDGASLGFSKASYFYQTPLFYLLIALGIMLAGFLIARMRTRHLRLRAEALDALVIQRTSELETEKAKSDALLVNLLPPSVADELKYTGKATPQVYENTAVLYADITGFTAWSAKRQADEIIRELNEIFTRFDEIIAKWGCERIKTIGSGYLACCGLPVPDREYAKKITNAAVEMLLYIEHRFSEKQDGIELRIGIDAGSVVGGVVGVKKYIFDIFGAPINMTMQLASATVPMGLTVSRSISLYLHEEFKLKERPGREFKGKASMVTWYIRYRDAGEVLTDDTARELYRKMMALFGADKYSECIAIMDSIDFSTLEPEFYKIFFHLGSQIYAKMNNPAMAKLCMDRADIMDIDV</sequence>
<dbReference type="Gene3D" id="6.10.250.780">
    <property type="match status" value="1"/>
</dbReference>
<dbReference type="Proteomes" id="UP000595917">
    <property type="component" value="Chromosome"/>
</dbReference>
<dbReference type="Gene3D" id="2.60.40.10">
    <property type="entry name" value="Immunoglobulins"/>
    <property type="match status" value="1"/>
</dbReference>
<dbReference type="InterPro" id="IPR013783">
    <property type="entry name" value="Ig-like_fold"/>
</dbReference>
<protein>
    <submittedName>
        <fullName evidence="3">Guanylate cyclase</fullName>
    </submittedName>
</protein>
<name>A0A7T8BAE2_9SPIR</name>
<dbReference type="KEGG" id="bhc:JFL75_20495"/>
<reference evidence="3" key="1">
    <citation type="submission" date="2021-01" db="EMBL/GenBank/DDBJ databases">
        <title>Description of Breznakiella homolactica.</title>
        <authorList>
            <person name="Song Y."/>
            <person name="Brune A."/>
        </authorList>
    </citation>
    <scope>NUCLEOTIDE SEQUENCE</scope>
    <source>
        <strain evidence="3">RmG30</strain>
    </source>
</reference>
<keyword evidence="1" id="KW-1133">Transmembrane helix</keyword>
<dbReference type="SUPFAM" id="SSF55073">
    <property type="entry name" value="Nucleotide cyclase"/>
    <property type="match status" value="1"/>
</dbReference>
<dbReference type="InterPro" id="IPR011123">
    <property type="entry name" value="Y_Y_Y"/>
</dbReference>
<dbReference type="GO" id="GO:0004016">
    <property type="term" value="F:adenylate cyclase activity"/>
    <property type="evidence" value="ECO:0007669"/>
    <property type="project" value="UniProtKB-ARBA"/>
</dbReference>
<dbReference type="EMBL" id="CP067089">
    <property type="protein sequence ID" value="QQO09276.1"/>
    <property type="molecule type" value="Genomic_DNA"/>
</dbReference>
<dbReference type="RefSeq" id="WP_215626582.1">
    <property type="nucleotide sequence ID" value="NZ_CP067089.2"/>
</dbReference>
<evidence type="ECO:0000259" key="2">
    <source>
        <dbReference type="PROSITE" id="PS50125"/>
    </source>
</evidence>
<dbReference type="InterPro" id="IPR029787">
    <property type="entry name" value="Nucleotide_cyclase"/>
</dbReference>
<dbReference type="Pfam" id="PF07494">
    <property type="entry name" value="Reg_prop"/>
    <property type="match status" value="3"/>
</dbReference>
<proteinExistence type="predicted"/>
<dbReference type="Pfam" id="PF00211">
    <property type="entry name" value="Guanylate_cyc"/>
    <property type="match status" value="1"/>
</dbReference>
<dbReference type="GO" id="GO:0009190">
    <property type="term" value="P:cyclic nucleotide biosynthetic process"/>
    <property type="evidence" value="ECO:0007669"/>
    <property type="project" value="InterPro"/>
</dbReference>
<dbReference type="Pfam" id="PF07495">
    <property type="entry name" value="Y_Y_Y"/>
    <property type="match status" value="1"/>
</dbReference>
<gene>
    <name evidence="3" type="ORF">JFL75_20495</name>
</gene>
<dbReference type="PROSITE" id="PS50125">
    <property type="entry name" value="GUANYLATE_CYCLASE_2"/>
    <property type="match status" value="1"/>
</dbReference>
<keyword evidence="1" id="KW-0472">Membrane</keyword>